<evidence type="ECO:0000313" key="2">
    <source>
        <dbReference type="EMBL" id="KAJ8777874.1"/>
    </source>
</evidence>
<name>A0AB34GHK6_ESCRO</name>
<accession>A0AB34GHK6</accession>
<evidence type="ECO:0000256" key="1">
    <source>
        <dbReference type="SAM" id="MobiDB-lite"/>
    </source>
</evidence>
<keyword evidence="3" id="KW-1185">Reference proteome</keyword>
<dbReference type="AlphaFoldDB" id="A0AB34GHK6"/>
<comment type="caution">
    <text evidence="2">The sequence shown here is derived from an EMBL/GenBank/DDBJ whole genome shotgun (WGS) entry which is preliminary data.</text>
</comment>
<feature type="region of interest" description="Disordered" evidence="1">
    <location>
        <begin position="57"/>
        <end position="121"/>
    </location>
</feature>
<sequence length="182" mass="20412">MCNWPKSLLYLFFRILPKRGQEKADIHLSISNKYPCASLQEELISWHCNQRRIGLSNRNSRISNPDVVSEPKSSAPRAEQRWEPREWKILQPARLRHTSGNSGHSGEETSPPLDQHQHSALGSSSGLLDELLSATDIQEKVQPFLNADAREEEPPGIPEAALSKEEFQALLDMLPSSPGPQT</sequence>
<organism evidence="2 3">
    <name type="scientific">Eschrichtius robustus</name>
    <name type="common">California gray whale</name>
    <name type="synonym">Eschrichtius gibbosus</name>
    <dbReference type="NCBI Taxonomy" id="9764"/>
    <lineage>
        <taxon>Eukaryota</taxon>
        <taxon>Metazoa</taxon>
        <taxon>Chordata</taxon>
        <taxon>Craniata</taxon>
        <taxon>Vertebrata</taxon>
        <taxon>Euteleostomi</taxon>
        <taxon>Mammalia</taxon>
        <taxon>Eutheria</taxon>
        <taxon>Laurasiatheria</taxon>
        <taxon>Artiodactyla</taxon>
        <taxon>Whippomorpha</taxon>
        <taxon>Cetacea</taxon>
        <taxon>Mysticeti</taxon>
        <taxon>Eschrichtiidae</taxon>
        <taxon>Eschrichtius</taxon>
    </lineage>
</organism>
<evidence type="ECO:0000313" key="3">
    <source>
        <dbReference type="Proteomes" id="UP001159641"/>
    </source>
</evidence>
<dbReference type="EMBL" id="JAIQCJ010002285">
    <property type="protein sequence ID" value="KAJ8777874.1"/>
    <property type="molecule type" value="Genomic_DNA"/>
</dbReference>
<protein>
    <submittedName>
        <fullName evidence="2">Uncharacterized protein</fullName>
    </submittedName>
</protein>
<dbReference type="Proteomes" id="UP001159641">
    <property type="component" value="Unassembled WGS sequence"/>
</dbReference>
<gene>
    <name evidence="2" type="ORF">J1605_014131</name>
</gene>
<proteinExistence type="predicted"/>
<feature type="compositionally biased region" description="Basic and acidic residues" evidence="1">
    <location>
        <begin position="78"/>
        <end position="88"/>
    </location>
</feature>
<reference evidence="2 3" key="1">
    <citation type="submission" date="2022-11" db="EMBL/GenBank/DDBJ databases">
        <title>Whole genome sequence of Eschrichtius robustus ER-17-0199.</title>
        <authorList>
            <person name="Bruniche-Olsen A."/>
            <person name="Black A.N."/>
            <person name="Fields C.J."/>
            <person name="Walden K."/>
            <person name="Dewoody J.A."/>
        </authorList>
    </citation>
    <scope>NUCLEOTIDE SEQUENCE [LARGE SCALE GENOMIC DNA]</scope>
    <source>
        <strain evidence="2">ER-17-0199</strain>
        <tissue evidence="2">Blubber</tissue>
    </source>
</reference>